<name>A0A7S9IZI7_9GAMM</name>
<organism evidence="1">
    <name type="scientific">Shewanella eurypsychrophilus</name>
    <dbReference type="NCBI Taxonomy" id="2593656"/>
    <lineage>
        <taxon>Bacteria</taxon>
        <taxon>Pseudomonadati</taxon>
        <taxon>Pseudomonadota</taxon>
        <taxon>Gammaproteobacteria</taxon>
        <taxon>Alteromonadales</taxon>
        <taxon>Shewanellaceae</taxon>
        <taxon>Shewanella</taxon>
    </lineage>
</organism>
<dbReference type="AlphaFoldDB" id="A0A7S9IZI7"/>
<dbReference type="EMBL" id="CP045503">
    <property type="protein sequence ID" value="QPG58497.1"/>
    <property type="molecule type" value="Genomic_DNA"/>
</dbReference>
<accession>A0A7S9IZI7</accession>
<evidence type="ECO:0000313" key="1">
    <source>
        <dbReference type="EMBL" id="QPG58497.1"/>
    </source>
</evidence>
<gene>
    <name evidence="1" type="ORF">FM038_014470</name>
</gene>
<reference evidence="1" key="1">
    <citation type="submission" date="2019-10" db="EMBL/GenBank/DDBJ databases">
        <title>Shewanella sp. YLB-07 whole genome sequence.</title>
        <authorList>
            <person name="Yu L."/>
        </authorList>
    </citation>
    <scope>NUCLEOTIDE SEQUENCE [LARGE SCALE GENOMIC DNA]</scope>
    <source>
        <strain evidence="1">YLB-08</strain>
    </source>
</reference>
<proteinExistence type="predicted"/>
<protein>
    <submittedName>
        <fullName evidence="1">Uncharacterized protein</fullName>
    </submittedName>
</protein>
<sequence>MDRNNDATDNLNNLAALLDRLKPLESFSFIIAMEYKPEYSDIIVKVTDYREDVIPSNFASHIENPTALKKTI</sequence>